<dbReference type="Pfam" id="PF05860">
    <property type="entry name" value="TPS"/>
    <property type="match status" value="1"/>
</dbReference>
<dbReference type="NCBIfam" id="TIGR01901">
    <property type="entry name" value="adhes_NPXG"/>
    <property type="match status" value="1"/>
</dbReference>
<dbReference type="InterPro" id="IPR011050">
    <property type="entry name" value="Pectin_lyase_fold/virulence"/>
</dbReference>
<feature type="domain" description="Filamentous haemagglutinin FhaB/tRNA nuclease CdiA-like TPS" evidence="3">
    <location>
        <begin position="48"/>
        <end position="168"/>
    </location>
</feature>
<evidence type="ECO:0000256" key="2">
    <source>
        <dbReference type="SAM" id="SignalP"/>
    </source>
</evidence>
<feature type="region of interest" description="Disordered" evidence="1">
    <location>
        <begin position="1397"/>
        <end position="1427"/>
    </location>
</feature>
<evidence type="ECO:0000313" key="4">
    <source>
        <dbReference type="EMBL" id="QFT25253.1"/>
    </source>
</evidence>
<evidence type="ECO:0000259" key="3">
    <source>
        <dbReference type="SMART" id="SM00912"/>
    </source>
</evidence>
<organism evidence="4 5">
    <name type="scientific">Vibrio aquimaris</name>
    <dbReference type="NCBI Taxonomy" id="2587862"/>
    <lineage>
        <taxon>Bacteria</taxon>
        <taxon>Pseudomonadati</taxon>
        <taxon>Pseudomonadota</taxon>
        <taxon>Gammaproteobacteria</taxon>
        <taxon>Vibrionales</taxon>
        <taxon>Vibrionaceae</taxon>
        <taxon>Vibrio</taxon>
    </lineage>
</organism>
<dbReference type="RefSeq" id="WP_152429533.1">
    <property type="nucleotide sequence ID" value="NZ_CBCSDK010000005.1"/>
</dbReference>
<dbReference type="OrthoDB" id="2664633at2"/>
<dbReference type="SMART" id="SM00912">
    <property type="entry name" value="Haemagg_act"/>
    <property type="match status" value="1"/>
</dbReference>
<feature type="chain" id="PRO_5024960451" evidence="2">
    <location>
        <begin position="34"/>
        <end position="1735"/>
    </location>
</feature>
<keyword evidence="5" id="KW-1185">Reference proteome</keyword>
<proteinExistence type="predicted"/>
<dbReference type="InterPro" id="IPR008638">
    <property type="entry name" value="FhaB/CdiA-like_TPS"/>
</dbReference>
<protein>
    <submittedName>
        <fullName evidence="4">Hemolysin</fullName>
    </submittedName>
</protein>
<feature type="signal peptide" evidence="2">
    <location>
        <begin position="1"/>
        <end position="33"/>
    </location>
</feature>
<dbReference type="InterPro" id="IPR025157">
    <property type="entry name" value="Hemagglutinin_rpt"/>
</dbReference>
<dbReference type="GO" id="GO:0003824">
    <property type="term" value="F:catalytic activity"/>
    <property type="evidence" value="ECO:0007669"/>
    <property type="project" value="UniProtKB-ARBA"/>
</dbReference>
<gene>
    <name evidence="4" type="primary">shlA</name>
    <name evidence="4" type="ORF">FIV01_02185</name>
</gene>
<dbReference type="Pfam" id="PF13332">
    <property type="entry name" value="Fil_haemagg_2"/>
    <property type="match status" value="6"/>
</dbReference>
<dbReference type="SUPFAM" id="SSF51126">
    <property type="entry name" value="Pectin lyase-like"/>
    <property type="match status" value="1"/>
</dbReference>
<sequence length="1735" mass="180624" precursor="true">MKSKQTFKLSCQGLLKYSITLALFSLPVTPALGAIVESGTTNTTVNQVNNTPVVNIADPTGSGISYNQYNEYNVTSAGAVLNNALADAQSQILQQIVASNPHLTQAAASTILNEVISSNPSLLEGYQEILGQQADLILANPYGITCDGCGFINTNAASLVVGKVEEFAESGLKYNTFKNQNRLTILEGGVRGAETLNLIAPSVDANGPIEAKQEVRVVLGNNIGDLKTAAVEQVEENTTGRAIDSYLLGGMISGRIHLVSTNIGSGVNISGKVRGNENINNEIVDINVKGDLNIIAAQVGEQTTQRVNLSGQNVTTSGTIDTQTESFEDSGNKGGSLFRHGKYGSTSTTTQTLNRTQITGKNINVGARKGAYLKATEIQATDVAVTGEKVELTNQTVTNTQERTDNNWYLSWRSDYNRTASQEKSTGTEINAANVSVKASSGDVLVKGSQIDATQTATVNATNGDVKLVGAVTQEQVKETGYKRNDGAELRTGSWGTNKVEQTSNASTINAGSKVDISATDNVTTRNAQISSTRDVNIAAGQSVSIGADKTTNTRSNKDDRTYWGGIGGGSETDNNQNNQIANGSRIDAQNDLEIQGNKLELNGSKALGGNQANVTAQKVKIDGAITQNTTNNTSRTGTVFNITKDSKNIQDKQSSVRSSELRSRTNLTVRGQESVSISGSNVAADNNLTIASEGNVTIAEQSAKSTTTTDTTSLRLNPYAKEKSDKQYAAGIRLEHESSTQTVTTDANTASSVNGGNVNISSGKTATVAGSTVEATNKVAIDGENIDIVSSYDKTQDDTQTTKVGGGFYYTGGIDKLGNGVEVSVDDTNTKVTTSTANTSSIKSGGDINIQANNTLINEGSAYDASGDVNLAAKQIDNKAALNTRTETTDAVNVGIDVGVNADYSSVTRPIEDGIKQVAEGGIKAAPGAIASAVGGIDTPNVGVDLGAEVSNGTTTKTTTESQVSSIIGQNINVNAGQSASDQGTQYKATQGVNIAADQYQNTAAVNSEITTSDITKGSGDVRAYTVTGFDGAIDAKAQGGNTKETQSTENAVVSNIQAGNGTSIVSNQDLNLNGTVVDAGAGKAQLTSQSGNVNITQATNRSSQTSTAHGANAGVKVGFTPEKSSAATGGVTLGGSGGGNYKFSEQTETQAVTATIAGQNGVEVTSATKDVNLQGTNLVASQSGDISVTAGNNVNFNQAESTKSSTTREYSGNLELNQSRADSGKSKTFGGKIDGVYATNDQSSTTGQAGSITGANNVNVNAGNDIYLQGTQIGSADSQVGNVALNAGGDVTFDAQTSSEKQNGLDIRGGINASLGNVSNDTTNTKSRGAGANLDVSYVDENKSEQTGGGIQSSGNVSINAQGTKGIELTGTKVEANLATIAANNGSVLLQSAQTSEQRNNYSGNIGLNTSRTTDQNKGGSVANSANGVNAGFKADVKDSLTNDNAKIESQQASVSSKGNVTLSGANIKADNVDVQSEQGGLVVESRQDKDVAVKVEVGLGVEKTTKPTEKTKFDSLKDDINGLPGGEKTKPYKDKVTKFAEDKRRDFAWWYDGKKQGIKDSYNKTADRINQDRENKAHKTPWWDKKAQGVGKKIDEKAKGIFGSREEKIVDNTDKKAKLSLQVTDKLKVEQESGISATQNISVQSAQATQLKGAKLESQTGTVDTGSQPVITEAISDKDVSVRADLNISKKELAKQAFSDIKEGQTPLIGVKVESGTSEGKVVQPPTTETSN</sequence>
<feature type="region of interest" description="Disordered" evidence="1">
    <location>
        <begin position="315"/>
        <end position="335"/>
    </location>
</feature>
<evidence type="ECO:0000256" key="1">
    <source>
        <dbReference type="SAM" id="MobiDB-lite"/>
    </source>
</evidence>
<dbReference type="KEGG" id="vaq:FIV01_02185"/>
<dbReference type="InterPro" id="IPR012334">
    <property type="entry name" value="Pectin_lyas_fold"/>
</dbReference>
<accession>A0A5P9CHB5</accession>
<name>A0A5P9CHB5_9VIBR</name>
<feature type="compositionally biased region" description="Polar residues" evidence="1">
    <location>
        <begin position="315"/>
        <end position="325"/>
    </location>
</feature>
<reference evidence="4 5" key="1">
    <citation type="submission" date="2019-10" db="EMBL/GenBank/DDBJ databases">
        <title>Complete genome sequence of Vibrio sp. strain THAF100, isolated from non-filtered water from the water column of tank 6 of a marine aquarium containing stony-coral fragments. Water maintained at 26 degree C.</title>
        <authorList>
            <person name="Ruckert C."/>
            <person name="Franco A."/>
            <person name="Kalinowski J."/>
            <person name="Glaeser S."/>
        </authorList>
    </citation>
    <scope>NUCLEOTIDE SEQUENCE [LARGE SCALE GENOMIC DNA]</scope>
    <source>
        <strain evidence="4 5">THAF100</strain>
    </source>
</reference>
<feature type="region of interest" description="Disordered" evidence="1">
    <location>
        <begin position="1712"/>
        <end position="1735"/>
    </location>
</feature>
<evidence type="ECO:0000313" key="5">
    <source>
        <dbReference type="Proteomes" id="UP000326936"/>
    </source>
</evidence>
<keyword evidence="2" id="KW-0732">Signal</keyword>
<dbReference type="EMBL" id="CP045350">
    <property type="protein sequence ID" value="QFT25253.1"/>
    <property type="molecule type" value="Genomic_DNA"/>
</dbReference>
<dbReference type="Proteomes" id="UP000326936">
    <property type="component" value="Chromosome"/>
</dbReference>
<dbReference type="Gene3D" id="2.160.20.10">
    <property type="entry name" value="Single-stranded right-handed beta-helix, Pectin lyase-like"/>
    <property type="match status" value="1"/>
</dbReference>